<dbReference type="GO" id="GO:0015833">
    <property type="term" value="P:peptide transport"/>
    <property type="evidence" value="ECO:0007669"/>
    <property type="project" value="UniProtKB-KW"/>
</dbReference>
<dbReference type="Gene3D" id="3.90.76.10">
    <property type="entry name" value="Dipeptide-binding Protein, Domain 1"/>
    <property type="match status" value="1"/>
</dbReference>
<evidence type="ECO:0000256" key="4">
    <source>
        <dbReference type="ARBA" id="ARBA00022729"/>
    </source>
</evidence>
<keyword evidence="3" id="KW-0813">Transport</keyword>
<dbReference type="PANTHER" id="PTHR30290">
    <property type="entry name" value="PERIPLASMIC BINDING COMPONENT OF ABC TRANSPORTER"/>
    <property type="match status" value="1"/>
</dbReference>
<dbReference type="PANTHER" id="PTHR30290:SF10">
    <property type="entry name" value="PERIPLASMIC OLIGOPEPTIDE-BINDING PROTEIN-RELATED"/>
    <property type="match status" value="1"/>
</dbReference>
<dbReference type="Proteomes" id="UP001281024">
    <property type="component" value="Unassembled WGS sequence"/>
</dbReference>
<reference evidence="6" key="1">
    <citation type="submission" date="2019-10" db="EMBL/GenBank/DDBJ databases">
        <title>Malate fermentation in French cider.</title>
        <authorList>
            <person name="Cousin F.J."/>
            <person name="Medina Fernandez S."/>
            <person name="Misery B."/>
            <person name="Laplace J.-M."/>
            <person name="Cretenet M."/>
        </authorList>
    </citation>
    <scope>NUCLEOTIDE SEQUENCE</scope>
    <source>
        <strain evidence="6">UCMA15129</strain>
    </source>
</reference>
<evidence type="ECO:0000256" key="2">
    <source>
        <dbReference type="ARBA" id="ARBA00005695"/>
    </source>
</evidence>
<dbReference type="GO" id="GO:0043190">
    <property type="term" value="C:ATP-binding cassette (ABC) transporter complex"/>
    <property type="evidence" value="ECO:0007669"/>
    <property type="project" value="InterPro"/>
</dbReference>
<keyword evidence="5" id="KW-0571">Peptide transport</keyword>
<protein>
    <submittedName>
        <fullName evidence="6">Peptide ABC transporter substrate-binding protein</fullName>
    </submittedName>
</protein>
<dbReference type="InterPro" id="IPR039424">
    <property type="entry name" value="SBP_5"/>
</dbReference>
<comment type="caution">
    <text evidence="6">The sequence shown here is derived from an EMBL/GenBank/DDBJ whole genome shotgun (WGS) entry which is preliminary data.</text>
</comment>
<dbReference type="PIRSF" id="PIRSF002741">
    <property type="entry name" value="MppA"/>
    <property type="match status" value="1"/>
</dbReference>
<accession>A0A483BEG2</accession>
<dbReference type="FunFam" id="3.90.76.10:FF:000001">
    <property type="entry name" value="Oligopeptide ABC transporter substrate-binding protein"/>
    <property type="match status" value="1"/>
</dbReference>
<dbReference type="Pfam" id="PF00496">
    <property type="entry name" value="SBP_bac_5"/>
    <property type="match status" value="1"/>
</dbReference>
<dbReference type="GO" id="GO:0042597">
    <property type="term" value="C:periplasmic space"/>
    <property type="evidence" value="ECO:0007669"/>
    <property type="project" value="UniProtKB-ARBA"/>
</dbReference>
<dbReference type="InterPro" id="IPR023765">
    <property type="entry name" value="SBP_5_CS"/>
</dbReference>
<dbReference type="RefSeq" id="WP_071421203.1">
    <property type="nucleotide sequence ID" value="NZ_MLMC01000063.1"/>
</dbReference>
<keyword evidence="4" id="KW-0732">Signal</keyword>
<dbReference type="Gene3D" id="3.10.105.10">
    <property type="entry name" value="Dipeptide-binding Protein, Domain 3"/>
    <property type="match status" value="1"/>
</dbReference>
<comment type="subcellular location">
    <subcellularLocation>
        <location evidence="1">Cell membrane</location>
        <topology evidence="1">Lipid-anchor</topology>
    </subcellularLocation>
</comment>
<dbReference type="AlphaFoldDB" id="A0A483BEG2"/>
<proteinExistence type="inferred from homology"/>
<dbReference type="EMBL" id="WERV01000002">
    <property type="protein sequence ID" value="MDV7714898.1"/>
    <property type="molecule type" value="Genomic_DNA"/>
</dbReference>
<evidence type="ECO:0000313" key="7">
    <source>
        <dbReference type="Proteomes" id="UP001281024"/>
    </source>
</evidence>
<gene>
    <name evidence="6" type="ORF">GA838_03800</name>
</gene>
<name>A0A483BEG2_OENOE</name>
<comment type="similarity">
    <text evidence="2">Belongs to the bacterial solute-binding protein 5 family.</text>
</comment>
<organism evidence="6 7">
    <name type="scientific">Oenococcus oeni</name>
    <name type="common">Leuconostoc oenos</name>
    <dbReference type="NCBI Taxonomy" id="1247"/>
    <lineage>
        <taxon>Bacteria</taxon>
        <taxon>Bacillati</taxon>
        <taxon>Bacillota</taxon>
        <taxon>Bacilli</taxon>
        <taxon>Lactobacillales</taxon>
        <taxon>Lactobacillaceae</taxon>
        <taxon>Oenococcus</taxon>
    </lineage>
</organism>
<keyword evidence="5" id="KW-0653">Protein transport</keyword>
<dbReference type="Gene3D" id="3.40.190.10">
    <property type="entry name" value="Periplasmic binding protein-like II"/>
    <property type="match status" value="1"/>
</dbReference>
<dbReference type="InterPro" id="IPR000914">
    <property type="entry name" value="SBP_5_dom"/>
</dbReference>
<dbReference type="CDD" id="cd08504">
    <property type="entry name" value="PBP2_OppA"/>
    <property type="match status" value="1"/>
</dbReference>
<evidence type="ECO:0000256" key="1">
    <source>
        <dbReference type="ARBA" id="ARBA00004193"/>
    </source>
</evidence>
<dbReference type="GO" id="GO:1904680">
    <property type="term" value="F:peptide transmembrane transporter activity"/>
    <property type="evidence" value="ECO:0007669"/>
    <property type="project" value="TreeGrafter"/>
</dbReference>
<evidence type="ECO:0000256" key="5">
    <source>
        <dbReference type="ARBA" id="ARBA00022856"/>
    </source>
</evidence>
<dbReference type="PROSITE" id="PS01040">
    <property type="entry name" value="SBP_BACTERIAL_5"/>
    <property type="match status" value="1"/>
</dbReference>
<evidence type="ECO:0000313" key="6">
    <source>
        <dbReference type="EMBL" id="MDV7714898.1"/>
    </source>
</evidence>
<dbReference type="InterPro" id="IPR030678">
    <property type="entry name" value="Peptide/Ni-bd"/>
</dbReference>
<dbReference type="SUPFAM" id="SSF53850">
    <property type="entry name" value="Periplasmic binding protein-like II"/>
    <property type="match status" value="1"/>
</dbReference>
<sequence>MAKKKKMSTGKKVGITALAAVVVIGGVVGVSKISSNSSASSNVLNEYLPTDMTTQDLSLMTDQYAFEVAANVQQGLLSRTSSGSPKAGLAKSWSHSKDGLTWTFHLRKGLKWSNGDPLTASDFVYAWQRTVNPKTASQYAYIYSGIKNADAINSGKDKDLSSLGIKAKNKTTLVVTLEHPMPQFQNLMAFPVFFAQDKKFESTLGKKVGTSSSKQVYSGPYKFVGWNGSNKKFKLVPNKNYWDAKAVKNKGVDFQVVTDSTAALALYNKGELDQVSLTTSQQIKKYKNSKNLKIYNNSRTDYIEYNQTGKVKGLTNAKIREALNLATDRKSISQSVSEGLDGIPTGMTPAGLAKTATGGDFAKAAAKATAYAYNIKKAKKLFAEGMKEVGLKKLTLTVEATSDSSTTKPTLDTIQQSWSELPGLTVKEKYVPFKQRLQDAINQNFDVLLTAWGADYAEPLTFLNMFVTDGANNDGKWSNKQYDTLINNASDKDALSDTKRTADEIKAEKTLYDDSAVNPVDWMNAAILSNSKVKGVQYFSSGAPYYFWNAYRSKK</sequence>
<evidence type="ECO:0000256" key="3">
    <source>
        <dbReference type="ARBA" id="ARBA00022448"/>
    </source>
</evidence>